<keyword evidence="2" id="KW-0472">Membrane</keyword>
<dbReference type="RefSeq" id="WP_264513276.1">
    <property type="nucleotide sequence ID" value="NZ_JAPDDR010000004.1"/>
</dbReference>
<dbReference type="Proteomes" id="UP001165653">
    <property type="component" value="Unassembled WGS sequence"/>
</dbReference>
<keyword evidence="2" id="KW-1133">Transmembrane helix</keyword>
<accession>A0ABT3G3J1</accession>
<keyword evidence="2" id="KW-0812">Transmembrane</keyword>
<dbReference type="EMBL" id="JAPDDR010000004">
    <property type="protein sequence ID" value="MCW1913775.1"/>
    <property type="molecule type" value="Genomic_DNA"/>
</dbReference>
<dbReference type="PANTHER" id="PTHR36442:SF1">
    <property type="entry name" value="CYCLIC-DI-AMP PHOSPHODIESTERASE PGPH"/>
    <property type="match status" value="1"/>
</dbReference>
<dbReference type="InterPro" id="IPR011621">
    <property type="entry name" value="Metal-dep_PHydrolase_7TM_intra"/>
</dbReference>
<feature type="transmembrane region" description="Helical" evidence="2">
    <location>
        <begin position="195"/>
        <end position="213"/>
    </location>
</feature>
<evidence type="ECO:0000256" key="2">
    <source>
        <dbReference type="SAM" id="Phobius"/>
    </source>
</evidence>
<dbReference type="Pfam" id="PF01966">
    <property type="entry name" value="HD"/>
    <property type="match status" value="1"/>
</dbReference>
<protein>
    <submittedName>
        <fullName evidence="4">HDIG domain-containing protein</fullName>
    </submittedName>
</protein>
<evidence type="ECO:0000256" key="1">
    <source>
        <dbReference type="SAM" id="MobiDB-lite"/>
    </source>
</evidence>
<proteinExistence type="predicted"/>
<comment type="caution">
    <text evidence="4">The sequence shown here is derived from an EMBL/GenBank/DDBJ whole genome shotgun (WGS) entry which is preliminary data.</text>
</comment>
<reference evidence="4" key="1">
    <citation type="submission" date="2022-10" db="EMBL/GenBank/DDBJ databases">
        <title>Luteolibacter sp. GHJ8, whole genome shotgun sequencing project.</title>
        <authorList>
            <person name="Zhao G."/>
            <person name="Shen L."/>
        </authorList>
    </citation>
    <scope>NUCLEOTIDE SEQUENCE</scope>
    <source>
        <strain evidence="4">GHJ8</strain>
    </source>
</reference>
<feature type="compositionally biased region" description="Basic and acidic residues" evidence="1">
    <location>
        <begin position="539"/>
        <end position="557"/>
    </location>
</feature>
<keyword evidence="5" id="KW-1185">Reference proteome</keyword>
<dbReference type="SMART" id="SM00471">
    <property type="entry name" value="HDc"/>
    <property type="match status" value="1"/>
</dbReference>
<evidence type="ECO:0000313" key="5">
    <source>
        <dbReference type="Proteomes" id="UP001165653"/>
    </source>
</evidence>
<dbReference type="Pfam" id="PF07698">
    <property type="entry name" value="7TM-7TMR_HD"/>
    <property type="match status" value="1"/>
</dbReference>
<dbReference type="SUPFAM" id="SSF109604">
    <property type="entry name" value="HD-domain/PDEase-like"/>
    <property type="match status" value="1"/>
</dbReference>
<dbReference type="InterPro" id="IPR006674">
    <property type="entry name" value="HD_domain"/>
</dbReference>
<feature type="region of interest" description="Disordered" evidence="1">
    <location>
        <begin position="539"/>
        <end position="586"/>
    </location>
</feature>
<gene>
    <name evidence="4" type="ORF">OJ996_09325</name>
</gene>
<feature type="transmembrane region" description="Helical" evidence="2">
    <location>
        <begin position="43"/>
        <end position="61"/>
    </location>
</feature>
<organism evidence="4 5">
    <name type="scientific">Luteolibacter rhizosphaerae</name>
    <dbReference type="NCBI Taxonomy" id="2989719"/>
    <lineage>
        <taxon>Bacteria</taxon>
        <taxon>Pseudomonadati</taxon>
        <taxon>Verrucomicrobiota</taxon>
        <taxon>Verrucomicrobiia</taxon>
        <taxon>Verrucomicrobiales</taxon>
        <taxon>Verrucomicrobiaceae</taxon>
        <taxon>Luteolibacter</taxon>
    </lineage>
</organism>
<dbReference type="Gene3D" id="1.10.3210.10">
    <property type="entry name" value="Hypothetical protein af1432"/>
    <property type="match status" value="1"/>
</dbReference>
<evidence type="ECO:0000259" key="3">
    <source>
        <dbReference type="SMART" id="SM00471"/>
    </source>
</evidence>
<feature type="transmembrane region" description="Helical" evidence="2">
    <location>
        <begin position="225"/>
        <end position="246"/>
    </location>
</feature>
<sequence length="586" mass="63124">MGFIDAFKRWRLARRGLSSGRKRRVHAENAVAMTLDKSPWVRLSLYLVFIAWVGAIVLHVGSEVMGDPSVVAPAGESSYPSATSPLPTPSTLGLFGVVLAITAVFVLQTNLGAEAKRNGRIILILGGLAGHMALVRGISVMVDANSMSGDLKFLLIPFALTPMIHAVLLGRPVGTFSTIYGAMLGSLVLPLHDRLPYVAVSLCCGFAAVQAVYRVRKRVQLLRAGVYAGVIALVLCVAFGVIDITPDAGDQLSAMKRAGLSCLAALGMGIVIALLVSGMLPVLEGAFQLTTDISWLELSDLNHKLLRRLQLEAPGTFHHSLVVASLAEAAAEAVGANAAMCRVSAYFHDIGKLSKPEYFIENQADGADNPHSALTPTMSALIIIAHVKDGVDLAVKHKLNPKVIDIIQEHHGDSLVSYFYRRAQEQKKAELEKVEKGLENPEDLPKIDEKNFRYPGPRPRSRESGIVSLADIVESASRSLKKPTPAKIRAMVEDLVDGRVCDGQLSNCVLTLNDLAKVKDSFCATLRSMLHTRIDYPKDDERSTLGRKSSSDLEKRHGGQQGSKTQPLKTAPVQPAAVPQTPKPAN</sequence>
<dbReference type="InterPro" id="IPR052722">
    <property type="entry name" value="PgpH_phosphodiesterase"/>
</dbReference>
<feature type="transmembrane region" description="Helical" evidence="2">
    <location>
        <begin position="121"/>
        <end position="142"/>
    </location>
</feature>
<feature type="domain" description="HD/PDEase" evidence="3">
    <location>
        <begin position="312"/>
        <end position="485"/>
    </location>
</feature>
<dbReference type="PANTHER" id="PTHR36442">
    <property type="entry name" value="CYCLIC-DI-AMP PHOSPHODIESTERASE PGPH"/>
    <property type="match status" value="1"/>
</dbReference>
<feature type="compositionally biased region" description="Low complexity" evidence="1">
    <location>
        <begin position="569"/>
        <end position="580"/>
    </location>
</feature>
<evidence type="ECO:0000313" key="4">
    <source>
        <dbReference type="EMBL" id="MCW1913775.1"/>
    </source>
</evidence>
<dbReference type="CDD" id="cd00077">
    <property type="entry name" value="HDc"/>
    <property type="match status" value="1"/>
</dbReference>
<dbReference type="NCBIfam" id="TIGR00277">
    <property type="entry name" value="HDIG"/>
    <property type="match status" value="1"/>
</dbReference>
<feature type="transmembrane region" description="Helical" evidence="2">
    <location>
        <begin position="90"/>
        <end position="109"/>
    </location>
</feature>
<dbReference type="InterPro" id="IPR003607">
    <property type="entry name" value="HD/PDEase_dom"/>
</dbReference>
<name>A0ABT3G3J1_9BACT</name>
<dbReference type="InterPro" id="IPR006675">
    <property type="entry name" value="HDIG_dom"/>
</dbReference>
<feature type="transmembrane region" description="Helical" evidence="2">
    <location>
        <begin position="258"/>
        <end position="280"/>
    </location>
</feature>